<proteinExistence type="predicted"/>
<organism evidence="2 3">
    <name type="scientific">Chryseotalea sanaruensis</name>
    <dbReference type="NCBI Taxonomy" id="2482724"/>
    <lineage>
        <taxon>Bacteria</taxon>
        <taxon>Pseudomonadati</taxon>
        <taxon>Bacteroidota</taxon>
        <taxon>Cytophagia</taxon>
        <taxon>Cytophagales</taxon>
        <taxon>Chryseotaleaceae</taxon>
        <taxon>Chryseotalea</taxon>
    </lineage>
</organism>
<feature type="chain" id="PRO_5019471430" description="Outer membrane insertion C-signal" evidence="1">
    <location>
        <begin position="22"/>
        <end position="165"/>
    </location>
</feature>
<name>A0A401U4N4_9BACT</name>
<dbReference type="EMBL" id="BHXQ01000001">
    <property type="protein sequence ID" value="GCC49867.1"/>
    <property type="molecule type" value="Genomic_DNA"/>
</dbReference>
<reference evidence="2 3" key="1">
    <citation type="submission" date="2018-11" db="EMBL/GenBank/DDBJ databases">
        <title>Chryseotalea sanarue gen. nov., sp., nov., a member of the family Cytophagaceae, isolated from a brackish lake in Hamamatsu Japan.</title>
        <authorList>
            <person name="Maejima Y."/>
            <person name="Iino T."/>
            <person name="Muraguchi Y."/>
            <person name="Fukuda K."/>
            <person name="Ohkuma M."/>
            <person name="Moriuchi R."/>
            <person name="Dohra H."/>
            <person name="Kimbara K."/>
            <person name="Shintani M."/>
        </authorList>
    </citation>
    <scope>NUCLEOTIDE SEQUENCE [LARGE SCALE GENOMIC DNA]</scope>
    <source>
        <strain evidence="2 3">Ys</strain>
    </source>
</reference>
<dbReference type="RefSeq" id="WP_127120537.1">
    <property type="nucleotide sequence ID" value="NZ_BHXQ01000001.1"/>
</dbReference>
<feature type="signal peptide" evidence="1">
    <location>
        <begin position="1"/>
        <end position="21"/>
    </location>
</feature>
<sequence>MKNLFLSCLFLILAGTLSIQAQNMSSSYTTGLGIKMWGDGAGISLKHFVSPNHALEGIGYFWRGGTRITGLYEIHFDIANAEGLKWYIGPGAHVGFYNNRFNDKQYYNNWSSGSYVGLDGVLGLDYKFNGAPINLSIDWQPSFEFGDNRGFIGIWGGLGVRYTFN</sequence>
<comment type="caution">
    <text evidence="2">The sequence shown here is derived from an EMBL/GenBank/DDBJ whole genome shotgun (WGS) entry which is preliminary data.</text>
</comment>
<evidence type="ECO:0000313" key="3">
    <source>
        <dbReference type="Proteomes" id="UP000288227"/>
    </source>
</evidence>
<protein>
    <recommendedName>
        <fullName evidence="4">Outer membrane insertion C-signal</fullName>
    </recommendedName>
</protein>
<evidence type="ECO:0008006" key="4">
    <source>
        <dbReference type="Google" id="ProtNLM"/>
    </source>
</evidence>
<gene>
    <name evidence="2" type="ORF">SanaruYs_00810</name>
</gene>
<dbReference type="OrthoDB" id="978645at2"/>
<dbReference type="Proteomes" id="UP000288227">
    <property type="component" value="Unassembled WGS sequence"/>
</dbReference>
<accession>A0A401U4N4</accession>
<keyword evidence="1" id="KW-0732">Signal</keyword>
<keyword evidence="3" id="KW-1185">Reference proteome</keyword>
<evidence type="ECO:0000313" key="2">
    <source>
        <dbReference type="EMBL" id="GCC49867.1"/>
    </source>
</evidence>
<evidence type="ECO:0000256" key="1">
    <source>
        <dbReference type="SAM" id="SignalP"/>
    </source>
</evidence>
<dbReference type="AlphaFoldDB" id="A0A401U4N4"/>